<dbReference type="EMBL" id="JAOTJC010000007">
    <property type="protein sequence ID" value="MCU7554498.1"/>
    <property type="molecule type" value="Genomic_DNA"/>
</dbReference>
<dbReference type="InterPro" id="IPR027304">
    <property type="entry name" value="Trigger_fact/SurA_dom_sf"/>
</dbReference>
<keyword evidence="3" id="KW-1185">Reference proteome</keyword>
<reference evidence="3" key="1">
    <citation type="submission" date="2023-07" db="EMBL/GenBank/DDBJ databases">
        <title>Study on multiphase classification of strain Alteromonas salexigens isolated from the Yellow Sea.</title>
        <authorList>
            <person name="Sun L."/>
        </authorList>
    </citation>
    <scope>NUCLEOTIDE SEQUENCE [LARGE SCALE GENOMIC DNA]</scope>
    <source>
        <strain evidence="3">ASW11-19</strain>
    </source>
</reference>
<accession>A0ABT2VNN0</accession>
<dbReference type="Proteomes" id="UP001209257">
    <property type="component" value="Unassembled WGS sequence"/>
</dbReference>
<dbReference type="SUPFAM" id="SSF109998">
    <property type="entry name" value="Triger factor/SurA peptide-binding domain-like"/>
    <property type="match status" value="1"/>
</dbReference>
<feature type="chain" id="PRO_5046625142" evidence="1">
    <location>
        <begin position="25"/>
        <end position="210"/>
    </location>
</feature>
<name>A0ABT2VNN0_9ALTE</name>
<evidence type="ECO:0000313" key="3">
    <source>
        <dbReference type="Proteomes" id="UP001209257"/>
    </source>
</evidence>
<proteinExistence type="predicted"/>
<protein>
    <submittedName>
        <fullName evidence="2">SurA N-terminal domain-containing protein</fullName>
    </submittedName>
</protein>
<feature type="signal peptide" evidence="1">
    <location>
        <begin position="1"/>
        <end position="24"/>
    </location>
</feature>
<keyword evidence="1" id="KW-0732">Signal</keyword>
<sequence length="210" mass="23575">MLKNGPIYAALLVIGWLLGGVAQAQQTQVATLFGEPVTEADISPNRQQLSDIARAHSISKDMALAIYRHGALADKIVEAVLQDYADKHEIRASDQLVTRFLVRFSADMQVAPDAGKEDHSLREVAETQVQKWLIDKALYAEFGGAVIFQQGNPQLPAGAYEKLLKQYQQQGHFEILQESYQAVFWEAFEPPFSFELPPEQVDFSSPWWLN</sequence>
<comment type="caution">
    <text evidence="2">The sequence shown here is derived from an EMBL/GenBank/DDBJ whole genome shotgun (WGS) entry which is preliminary data.</text>
</comment>
<organism evidence="2 3">
    <name type="scientific">Alteromonas salexigens</name>
    <dbReference type="NCBI Taxonomy" id="2982530"/>
    <lineage>
        <taxon>Bacteria</taxon>
        <taxon>Pseudomonadati</taxon>
        <taxon>Pseudomonadota</taxon>
        <taxon>Gammaproteobacteria</taxon>
        <taxon>Alteromonadales</taxon>
        <taxon>Alteromonadaceae</taxon>
        <taxon>Alteromonas/Salinimonas group</taxon>
        <taxon>Alteromonas</taxon>
    </lineage>
</organism>
<dbReference type="RefSeq" id="WP_262993212.1">
    <property type="nucleotide sequence ID" value="NZ_JAOTJC010000007.1"/>
</dbReference>
<gene>
    <name evidence="2" type="ORF">OCL06_07795</name>
</gene>
<evidence type="ECO:0000256" key="1">
    <source>
        <dbReference type="SAM" id="SignalP"/>
    </source>
</evidence>
<evidence type="ECO:0000313" key="2">
    <source>
        <dbReference type="EMBL" id="MCU7554498.1"/>
    </source>
</evidence>